<dbReference type="FunFam" id="2.70.150.10:FF:000160">
    <property type="entry name" value="Sarcoplasmic/endoplasmic reticulum calcium ATPase 1"/>
    <property type="match status" value="1"/>
</dbReference>
<dbReference type="GO" id="GO:0005886">
    <property type="term" value="C:plasma membrane"/>
    <property type="evidence" value="ECO:0007669"/>
    <property type="project" value="UniProtKB-SubCell"/>
</dbReference>
<dbReference type="SUPFAM" id="SSF81653">
    <property type="entry name" value="Calcium ATPase, transduction domain A"/>
    <property type="match status" value="1"/>
</dbReference>
<dbReference type="SUPFAM" id="SSF81665">
    <property type="entry name" value="Calcium ATPase, transmembrane domain M"/>
    <property type="match status" value="1"/>
</dbReference>
<dbReference type="InterPro" id="IPR036412">
    <property type="entry name" value="HAD-like_sf"/>
</dbReference>
<evidence type="ECO:0000256" key="9">
    <source>
        <dbReference type="ARBA" id="ARBA00022967"/>
    </source>
</evidence>
<protein>
    <recommendedName>
        <fullName evidence="13">Cation-transporting P-type ATPase N-terminal domain-containing protein</fullName>
    </recommendedName>
</protein>
<feature type="transmembrane region" description="Helical" evidence="12">
    <location>
        <begin position="270"/>
        <end position="295"/>
    </location>
</feature>
<keyword evidence="9" id="KW-1278">Translocase</keyword>
<dbReference type="SUPFAM" id="SSF56784">
    <property type="entry name" value="HAD-like"/>
    <property type="match status" value="1"/>
</dbReference>
<evidence type="ECO:0000256" key="10">
    <source>
        <dbReference type="ARBA" id="ARBA00022989"/>
    </source>
</evidence>
<dbReference type="InterPro" id="IPR004014">
    <property type="entry name" value="ATPase_P-typ_cation-transptr_N"/>
</dbReference>
<dbReference type="PRINTS" id="PR00119">
    <property type="entry name" value="CATATPASE"/>
</dbReference>
<dbReference type="Gene3D" id="2.70.150.10">
    <property type="entry name" value="Calcium-transporting ATPase, cytoplasmic transduction domain A"/>
    <property type="match status" value="1"/>
</dbReference>
<reference evidence="14 15" key="1">
    <citation type="journal article" date="2016" name="Nat. Commun.">
        <title>Thousands of microbial genomes shed light on interconnected biogeochemical processes in an aquifer system.</title>
        <authorList>
            <person name="Anantharaman K."/>
            <person name="Brown C.T."/>
            <person name="Hug L.A."/>
            <person name="Sharon I."/>
            <person name="Castelle C.J."/>
            <person name="Probst A.J."/>
            <person name="Thomas B.C."/>
            <person name="Singh A."/>
            <person name="Wilkins M.J."/>
            <person name="Karaoz U."/>
            <person name="Brodie E.L."/>
            <person name="Williams K.H."/>
            <person name="Hubbard S.S."/>
            <person name="Banfield J.F."/>
        </authorList>
    </citation>
    <scope>NUCLEOTIDE SEQUENCE [LARGE SCALE GENOMIC DNA]</scope>
</reference>
<feature type="domain" description="Cation-transporting P-type ATPase N-terminal" evidence="13">
    <location>
        <begin position="2"/>
        <end position="76"/>
    </location>
</feature>
<dbReference type="Proteomes" id="UP000178230">
    <property type="component" value="Unassembled WGS sequence"/>
</dbReference>
<dbReference type="PANTHER" id="PTHR43294:SF21">
    <property type="entry name" value="CATION TRANSPORTING ATPASE"/>
    <property type="match status" value="1"/>
</dbReference>
<feature type="transmembrane region" description="Helical" evidence="12">
    <location>
        <begin position="240"/>
        <end position="258"/>
    </location>
</feature>
<evidence type="ECO:0000256" key="1">
    <source>
        <dbReference type="ARBA" id="ARBA00004651"/>
    </source>
</evidence>
<keyword evidence="4" id="KW-0597">Phosphoprotein</keyword>
<dbReference type="SFLD" id="SFLDG00002">
    <property type="entry name" value="C1.7:_P-type_atpase_like"/>
    <property type="match status" value="1"/>
</dbReference>
<evidence type="ECO:0000256" key="6">
    <source>
        <dbReference type="ARBA" id="ARBA00022741"/>
    </source>
</evidence>
<dbReference type="InterPro" id="IPR018303">
    <property type="entry name" value="ATPase_P-typ_P_site"/>
</dbReference>
<dbReference type="InterPro" id="IPR059000">
    <property type="entry name" value="ATPase_P-type_domA"/>
</dbReference>
<dbReference type="SFLD" id="SFLDF00027">
    <property type="entry name" value="p-type_atpase"/>
    <property type="match status" value="1"/>
</dbReference>
<organism evidence="14 15">
    <name type="scientific">Candidatus Gottesmanbacteria bacterium RBG_13_37_7</name>
    <dbReference type="NCBI Taxonomy" id="1798369"/>
    <lineage>
        <taxon>Bacteria</taxon>
        <taxon>Candidatus Gottesmaniibacteriota</taxon>
    </lineage>
</organism>
<name>A0A1F5YGS4_9BACT</name>
<dbReference type="Gene3D" id="3.40.50.1000">
    <property type="entry name" value="HAD superfamily/HAD-like"/>
    <property type="match status" value="1"/>
</dbReference>
<feature type="non-terminal residue" evidence="14">
    <location>
        <position position="846"/>
    </location>
</feature>
<dbReference type="PROSITE" id="PS00154">
    <property type="entry name" value="ATPASE_E1_E2"/>
    <property type="match status" value="1"/>
</dbReference>
<keyword evidence="5 12" id="KW-0812">Transmembrane</keyword>
<evidence type="ECO:0000256" key="8">
    <source>
        <dbReference type="ARBA" id="ARBA00022842"/>
    </source>
</evidence>
<evidence type="ECO:0000256" key="3">
    <source>
        <dbReference type="ARBA" id="ARBA00022475"/>
    </source>
</evidence>
<evidence type="ECO:0000256" key="2">
    <source>
        <dbReference type="ARBA" id="ARBA00005675"/>
    </source>
</evidence>
<dbReference type="InterPro" id="IPR008250">
    <property type="entry name" value="ATPase_P-typ_transduc_dom_A_sf"/>
</dbReference>
<evidence type="ECO:0000256" key="5">
    <source>
        <dbReference type="ARBA" id="ARBA00022692"/>
    </source>
</evidence>
<dbReference type="InterPro" id="IPR044492">
    <property type="entry name" value="P_typ_ATPase_HD_dom"/>
</dbReference>
<dbReference type="InterPro" id="IPR006068">
    <property type="entry name" value="ATPase_P-typ_cation-transptr_C"/>
</dbReference>
<dbReference type="InterPro" id="IPR050510">
    <property type="entry name" value="Cation_transp_ATPase_P-type"/>
</dbReference>
<dbReference type="GO" id="GO:0005524">
    <property type="term" value="F:ATP binding"/>
    <property type="evidence" value="ECO:0007669"/>
    <property type="project" value="UniProtKB-KW"/>
</dbReference>
<keyword evidence="6" id="KW-0547">Nucleotide-binding</keyword>
<dbReference type="InterPro" id="IPR023299">
    <property type="entry name" value="ATPase_P-typ_cyto_dom_N"/>
</dbReference>
<dbReference type="EMBL" id="MFIY01000057">
    <property type="protein sequence ID" value="OGF99333.1"/>
    <property type="molecule type" value="Genomic_DNA"/>
</dbReference>
<dbReference type="Pfam" id="PF00690">
    <property type="entry name" value="Cation_ATPase_N"/>
    <property type="match status" value="1"/>
</dbReference>
<dbReference type="SFLD" id="SFLDS00003">
    <property type="entry name" value="Haloacid_Dehalogenase"/>
    <property type="match status" value="1"/>
</dbReference>
<accession>A0A1F5YGS4</accession>
<evidence type="ECO:0000256" key="4">
    <source>
        <dbReference type="ARBA" id="ARBA00022553"/>
    </source>
</evidence>
<keyword evidence="7" id="KW-0067">ATP-binding</keyword>
<comment type="similarity">
    <text evidence="2">Belongs to the cation transport ATPase (P-type) (TC 3.A.3) family. Type IIA subfamily.</text>
</comment>
<dbReference type="Pfam" id="PF00689">
    <property type="entry name" value="Cation_ATPase_C"/>
    <property type="match status" value="1"/>
</dbReference>
<evidence type="ECO:0000256" key="7">
    <source>
        <dbReference type="ARBA" id="ARBA00022840"/>
    </source>
</evidence>
<dbReference type="Gene3D" id="1.20.1110.10">
    <property type="entry name" value="Calcium-transporting ATPase, transmembrane domain"/>
    <property type="match status" value="1"/>
</dbReference>
<gene>
    <name evidence="14" type="ORF">A2Y99_01720</name>
</gene>
<feature type="transmembrane region" description="Helical" evidence="12">
    <location>
        <begin position="827"/>
        <end position="844"/>
    </location>
</feature>
<evidence type="ECO:0000259" key="13">
    <source>
        <dbReference type="SMART" id="SM00831"/>
    </source>
</evidence>
<comment type="subcellular location">
    <subcellularLocation>
        <location evidence="1">Cell membrane</location>
        <topology evidence="1">Multi-pass membrane protein</topology>
    </subcellularLocation>
</comment>
<dbReference type="InterPro" id="IPR023298">
    <property type="entry name" value="ATPase_P-typ_TM_dom_sf"/>
</dbReference>
<feature type="transmembrane region" description="Helical" evidence="12">
    <location>
        <begin position="81"/>
        <end position="99"/>
    </location>
</feature>
<comment type="caution">
    <text evidence="14">The sequence shown here is derived from an EMBL/GenBank/DDBJ whole genome shotgun (WGS) entry which is preliminary data.</text>
</comment>
<keyword evidence="3" id="KW-1003">Cell membrane</keyword>
<dbReference type="GO" id="GO:0016887">
    <property type="term" value="F:ATP hydrolysis activity"/>
    <property type="evidence" value="ECO:0007669"/>
    <property type="project" value="InterPro"/>
</dbReference>
<dbReference type="Gene3D" id="3.40.1110.10">
    <property type="entry name" value="Calcium-transporting ATPase, cytoplasmic domain N"/>
    <property type="match status" value="1"/>
</dbReference>
<evidence type="ECO:0000313" key="15">
    <source>
        <dbReference type="Proteomes" id="UP000178230"/>
    </source>
</evidence>
<dbReference type="PRINTS" id="PR00120">
    <property type="entry name" value="HATPASE"/>
</dbReference>
<dbReference type="Pfam" id="PF13246">
    <property type="entry name" value="Cation_ATPase"/>
    <property type="match status" value="1"/>
</dbReference>
<evidence type="ECO:0000313" key="14">
    <source>
        <dbReference type="EMBL" id="OGF99333.1"/>
    </source>
</evidence>
<feature type="transmembrane region" description="Helical" evidence="12">
    <location>
        <begin position="59"/>
        <end position="75"/>
    </location>
</feature>
<keyword evidence="10 12" id="KW-1133">Transmembrane helix</keyword>
<dbReference type="InterPro" id="IPR023214">
    <property type="entry name" value="HAD_sf"/>
</dbReference>
<dbReference type="NCBIfam" id="TIGR01494">
    <property type="entry name" value="ATPase_P-type"/>
    <property type="match status" value="3"/>
</dbReference>
<dbReference type="Pfam" id="PF00122">
    <property type="entry name" value="E1-E2_ATPase"/>
    <property type="match status" value="1"/>
</dbReference>
<proteinExistence type="inferred from homology"/>
<dbReference type="SUPFAM" id="SSF81660">
    <property type="entry name" value="Metal cation-transporting ATPase, ATP-binding domain N"/>
    <property type="match status" value="1"/>
</dbReference>
<dbReference type="PANTHER" id="PTHR43294">
    <property type="entry name" value="SODIUM/POTASSIUM-TRANSPORTING ATPASE SUBUNIT ALPHA"/>
    <property type="match status" value="1"/>
</dbReference>
<evidence type="ECO:0000256" key="12">
    <source>
        <dbReference type="SAM" id="Phobius"/>
    </source>
</evidence>
<keyword evidence="8" id="KW-0460">Magnesium</keyword>
<sequence length="846" mass="92183">MSFYNQSIHSVEKKLATNIETGLTQKEARIRLRKHGPNLLPTPAKPPLILKFFNQFKDVLILILLIATAISLLLGEMIDAVAIATIVVINAVIGFVQEVKAQQTLESLKQKEVTYALVLRGGSVEKIPTSEVVPGDILILEEGAKVASDGRIVESFSLRTDESSLTGESIPVAKNTEALNQDTILADRINMVFKDTQIMTGRGKAIVTATGKETEMGQIAQTLGEEKKEKTPLTLEIEHVGQTLTIIIGVIAIIVFVLNFMNRVPLIDSLLVSISLAVAAIPEGLPAIVTIVLSIGVKRLADKKTIVKKLPAVETLGSVRIIATDKTGTLTQNKINVTKIILAGGEEFTIEGEGYEPTGVFFNRLKKIVNPTQNMKIEQFLKAGILASNASYHPQTREIIGDTTEGALLVAAHRANINSEEIRHVDQTLYEIPFSSERKMMSKLIEVNRTGDHILFVKGAPEVIAAKCRLSLEAKKQLLSLTQELAKAGLRSLALAQKSLTNNEVKGALEKDILAEDSLTYLGIAGMQDPLRPEVTEALNEARNAGIRSIMITGDHKETALTIARQAGITTTSLQVLTETEVEKLSITALAKKITEGVSVFARISPLGKLKLIKAIKTIPDTKVAVTGDGVNDAPALSASHIGVAMGMTGTDITREVADIVIMDDNYATIVDAVREGRTIYANLVKFIRYLISCNLSEVIVVSSGVFFGVPIPLLPIQILFVNLITDGLPALALGMDPPEFDVMKKPPRHRTDGLLHKKRWIYMMIEGSLMGIFVFALFLFALANLNYQVAQTMAFTSLAFSQLTHAYNNRSTRRSIFQLGILSNKYLVYATLVSVSLQLFVVQSR</sequence>
<keyword evidence="11 12" id="KW-0472">Membrane</keyword>
<dbReference type="SMART" id="SM00831">
    <property type="entry name" value="Cation_ATPase_N"/>
    <property type="match status" value="1"/>
</dbReference>
<feature type="transmembrane region" description="Helical" evidence="12">
    <location>
        <begin position="761"/>
        <end position="784"/>
    </location>
</feature>
<evidence type="ECO:0000256" key="11">
    <source>
        <dbReference type="ARBA" id="ARBA00023136"/>
    </source>
</evidence>
<dbReference type="InterPro" id="IPR001757">
    <property type="entry name" value="P_typ_ATPase"/>
</dbReference>
<dbReference type="AlphaFoldDB" id="A0A1F5YGS4"/>